<comment type="caution">
    <text evidence="2">The sequence shown here is derived from an EMBL/GenBank/DDBJ whole genome shotgun (WGS) entry which is preliminary data.</text>
</comment>
<dbReference type="SUPFAM" id="SSF56219">
    <property type="entry name" value="DNase I-like"/>
    <property type="match status" value="1"/>
</dbReference>
<accession>E8LMU2</accession>
<dbReference type="HOGENOM" id="CLU_060500_4_1_6"/>
<dbReference type="EMBL" id="AEVO01000150">
    <property type="protein sequence ID" value="EFY06118.1"/>
    <property type="molecule type" value="Genomic_DNA"/>
</dbReference>
<reference evidence="2 3" key="1">
    <citation type="submission" date="2011-01" db="EMBL/GenBank/DDBJ databases">
        <authorList>
            <person name="Weinstock G."/>
            <person name="Sodergren E."/>
            <person name="Clifton S."/>
            <person name="Fulton L."/>
            <person name="Fulton B."/>
            <person name="Courtney L."/>
            <person name="Fronick C."/>
            <person name="Harrison M."/>
            <person name="Strong C."/>
            <person name="Farmer C."/>
            <person name="Delahaunty K."/>
            <person name="Markovic C."/>
            <person name="Hall O."/>
            <person name="Minx P."/>
            <person name="Tomlinson C."/>
            <person name="Mitreva M."/>
            <person name="Hou S."/>
            <person name="Chen J."/>
            <person name="Wollam A."/>
            <person name="Pepin K.H."/>
            <person name="Johnson M."/>
            <person name="Bhonagiri V."/>
            <person name="Zhang X."/>
            <person name="Suruliraj S."/>
            <person name="Warren W."/>
            <person name="Chinwalla A."/>
            <person name="Mardis E.R."/>
            <person name="Wilson R.K."/>
        </authorList>
    </citation>
    <scope>NUCLEOTIDE SEQUENCE [LARGE SCALE GENOMIC DNA]</scope>
    <source>
        <strain evidence="3">DSM 22608 / JCM 16073 / KCTC 15190 / YIT 12066</strain>
    </source>
</reference>
<protein>
    <recommendedName>
        <fullName evidence="4">Endonuclease/exonuclease/phosphatase family protein</fullName>
    </recommendedName>
</protein>
<keyword evidence="1" id="KW-0732">Signal</keyword>
<dbReference type="STRING" id="762983.HMPREF9444_02090"/>
<evidence type="ECO:0000256" key="1">
    <source>
        <dbReference type="SAM" id="SignalP"/>
    </source>
</evidence>
<dbReference type="Gene3D" id="3.60.10.10">
    <property type="entry name" value="Endonuclease/exonuclease/phosphatase"/>
    <property type="match status" value="1"/>
</dbReference>
<proteinExistence type="predicted"/>
<feature type="chain" id="PRO_5003227188" description="Endonuclease/exonuclease/phosphatase family protein" evidence="1">
    <location>
        <begin position="25"/>
        <end position="290"/>
    </location>
</feature>
<feature type="signal peptide" evidence="1">
    <location>
        <begin position="1"/>
        <end position="24"/>
    </location>
</feature>
<keyword evidence="3" id="KW-1185">Reference proteome</keyword>
<dbReference type="Proteomes" id="UP000018458">
    <property type="component" value="Unassembled WGS sequence"/>
</dbReference>
<dbReference type="OrthoDB" id="9793162at2"/>
<sequence>MPKLCRICNTACVCAFTFIASASAETYFNYNQTYDLSTAPELKIVTYAIDNLKADKIGTLASGLYLLDADVIALNESSENMTSEYFSEAVKELSRLINYSYVLSDKTDTGNCSVGLISRYPIYNVVSLNYQDVSQHLPPILCAEVKLPQFDSPVLFLNTAFENNEDLESKIAAIRSINDFVKNPYDNSNAITDKDLKIKILTGNFNDTANGPVLYELSRYFNLVDSQNNEDFRTYPALNPALDLSHILTYRGQVWKTTAITVIKGNHGHMPWQEFSSHLPIFATLKLIEQ</sequence>
<dbReference type="eggNOG" id="COG3568">
    <property type="taxonomic scope" value="Bacteria"/>
</dbReference>
<dbReference type="AlphaFoldDB" id="E8LMU2"/>
<gene>
    <name evidence="2" type="ORF">HMPREF9444_02090</name>
</gene>
<dbReference type="InterPro" id="IPR036691">
    <property type="entry name" value="Endo/exonu/phosph_ase_sf"/>
</dbReference>
<evidence type="ECO:0000313" key="2">
    <source>
        <dbReference type="EMBL" id="EFY06118.1"/>
    </source>
</evidence>
<evidence type="ECO:0008006" key="4">
    <source>
        <dbReference type="Google" id="ProtNLM"/>
    </source>
</evidence>
<name>E8LMU2_SUCHY</name>
<organism evidence="2 3">
    <name type="scientific">Succinatimonas hippei (strain DSM 22608 / JCM 16073 / KCTC 15190 / YIT 12066)</name>
    <dbReference type="NCBI Taxonomy" id="762983"/>
    <lineage>
        <taxon>Bacteria</taxon>
        <taxon>Pseudomonadati</taxon>
        <taxon>Pseudomonadota</taxon>
        <taxon>Gammaproteobacteria</taxon>
        <taxon>Aeromonadales</taxon>
        <taxon>Succinivibrionaceae</taxon>
        <taxon>Succinatimonas</taxon>
    </lineage>
</organism>
<dbReference type="RefSeq" id="WP_009144230.1">
    <property type="nucleotide sequence ID" value="NZ_GL831071.1"/>
</dbReference>
<evidence type="ECO:0000313" key="3">
    <source>
        <dbReference type="Proteomes" id="UP000018458"/>
    </source>
</evidence>